<keyword evidence="1 10" id="KW-0479">Metal-binding</keyword>
<feature type="domain" description="C3H1-type" evidence="12">
    <location>
        <begin position="751"/>
        <end position="777"/>
    </location>
</feature>
<evidence type="ECO:0000256" key="2">
    <source>
        <dbReference type="ARBA" id="ARBA00022737"/>
    </source>
</evidence>
<evidence type="ECO:0000256" key="1">
    <source>
        <dbReference type="ARBA" id="ARBA00022723"/>
    </source>
</evidence>
<dbReference type="AlphaFoldDB" id="A0A8T3CYI8"/>
<evidence type="ECO:0000256" key="4">
    <source>
        <dbReference type="ARBA" id="ARBA00022833"/>
    </source>
</evidence>
<evidence type="ECO:0000256" key="3">
    <source>
        <dbReference type="ARBA" id="ARBA00022771"/>
    </source>
</evidence>
<comment type="caution">
    <text evidence="13">The sequence shown here is derived from an EMBL/GenBank/DDBJ whole genome shotgun (WGS) entry which is preliminary data.</text>
</comment>
<dbReference type="PANTHER" id="PTHR46156">
    <property type="entry name" value="CCCH ZINGC FINGER"/>
    <property type="match status" value="1"/>
</dbReference>
<dbReference type="SMART" id="SM00356">
    <property type="entry name" value="ZnF_C3H1"/>
    <property type="match status" value="5"/>
</dbReference>
<dbReference type="InterPro" id="IPR000571">
    <property type="entry name" value="Znf_CCCH"/>
</dbReference>
<dbReference type="Pfam" id="PF00642">
    <property type="entry name" value="zf-CCCH"/>
    <property type="match status" value="2"/>
</dbReference>
<feature type="domain" description="C3H1-type" evidence="12">
    <location>
        <begin position="727"/>
        <end position="750"/>
    </location>
</feature>
<feature type="compositionally biased region" description="Low complexity" evidence="11">
    <location>
        <begin position="324"/>
        <end position="333"/>
    </location>
</feature>
<dbReference type="PANTHER" id="PTHR46156:SF1">
    <property type="entry name" value="ZINC FINGER CCCH DOMAIN-CONTAINING PROTEIN 3"/>
    <property type="match status" value="1"/>
</dbReference>
<dbReference type="Proteomes" id="UP000829720">
    <property type="component" value="Unassembled WGS sequence"/>
</dbReference>
<dbReference type="SUPFAM" id="SSF90229">
    <property type="entry name" value="CCCH zinc finger"/>
    <property type="match status" value="1"/>
</dbReference>
<feature type="compositionally biased region" description="Low complexity" evidence="11">
    <location>
        <begin position="250"/>
        <end position="260"/>
    </location>
</feature>
<evidence type="ECO:0000256" key="6">
    <source>
        <dbReference type="ARBA" id="ARBA00057285"/>
    </source>
</evidence>
<reference evidence="13" key="1">
    <citation type="submission" date="2021-01" db="EMBL/GenBank/DDBJ databases">
        <authorList>
            <person name="Zahm M."/>
            <person name="Roques C."/>
            <person name="Cabau C."/>
            <person name="Klopp C."/>
            <person name="Donnadieu C."/>
            <person name="Jouanno E."/>
            <person name="Lampietro C."/>
            <person name="Louis A."/>
            <person name="Herpin A."/>
            <person name="Echchiki A."/>
            <person name="Berthelot C."/>
            <person name="Parey E."/>
            <person name="Roest-Crollius H."/>
            <person name="Braasch I."/>
            <person name="Postlethwait J."/>
            <person name="Bobe J."/>
            <person name="Montfort J."/>
            <person name="Bouchez O."/>
            <person name="Begum T."/>
            <person name="Mejri S."/>
            <person name="Adams A."/>
            <person name="Chen W.-J."/>
            <person name="Guiguen Y."/>
        </authorList>
    </citation>
    <scope>NUCLEOTIDE SEQUENCE</scope>
    <source>
        <tissue evidence="13">Blood</tissue>
    </source>
</reference>
<comment type="subunit">
    <text evidence="7">Interacts with SMAD1, SMAD3, SMAD4, CPSF2 and CPSF3.</text>
</comment>
<feature type="compositionally biased region" description="Low complexity" evidence="11">
    <location>
        <begin position="856"/>
        <end position="887"/>
    </location>
</feature>
<evidence type="ECO:0000256" key="7">
    <source>
        <dbReference type="ARBA" id="ARBA00064187"/>
    </source>
</evidence>
<proteinExistence type="predicted"/>
<feature type="compositionally biased region" description="Polar residues" evidence="11">
    <location>
        <begin position="261"/>
        <end position="273"/>
    </location>
</feature>
<keyword evidence="2" id="KW-0677">Repeat</keyword>
<dbReference type="InterPro" id="IPR036855">
    <property type="entry name" value="Znf_CCCH_sf"/>
</dbReference>
<feature type="zinc finger region" description="C3H1-type" evidence="10">
    <location>
        <begin position="806"/>
        <end position="828"/>
    </location>
</feature>
<dbReference type="GO" id="GO:0003677">
    <property type="term" value="F:DNA binding"/>
    <property type="evidence" value="ECO:0007669"/>
    <property type="project" value="UniProtKB-KW"/>
</dbReference>
<feature type="region of interest" description="Disordered" evidence="11">
    <location>
        <begin position="121"/>
        <end position="308"/>
    </location>
</feature>
<evidence type="ECO:0000259" key="12">
    <source>
        <dbReference type="PROSITE" id="PS50103"/>
    </source>
</evidence>
<dbReference type="Gene3D" id="4.10.1000.10">
    <property type="entry name" value="Zinc finger, CCCH-type"/>
    <property type="match status" value="2"/>
</dbReference>
<feature type="domain" description="C3H1-type" evidence="12">
    <location>
        <begin position="778"/>
        <end position="805"/>
    </location>
</feature>
<feature type="compositionally biased region" description="Pro residues" evidence="11">
    <location>
        <begin position="278"/>
        <end position="288"/>
    </location>
</feature>
<comment type="function">
    <text evidence="6">Required for the export of polyadenylated mRNAs from the nucleus. Enhances ACVR1B-induced SMAD-dependent transcription. Binds to single-stranded DNA but not to double-stranded DNA in vitro. Involved in RNA cleavage.</text>
</comment>
<feature type="domain" description="C3H1-type" evidence="12">
    <location>
        <begin position="695"/>
        <end position="723"/>
    </location>
</feature>
<evidence type="ECO:0000256" key="9">
    <source>
        <dbReference type="ARBA" id="ARBA00079564"/>
    </source>
</evidence>
<evidence type="ECO:0000313" key="13">
    <source>
        <dbReference type="EMBL" id="KAI1888800.1"/>
    </source>
</evidence>
<dbReference type="GO" id="GO:0005634">
    <property type="term" value="C:nucleus"/>
    <property type="evidence" value="ECO:0007669"/>
    <property type="project" value="TreeGrafter"/>
</dbReference>
<keyword evidence="14" id="KW-1185">Reference proteome</keyword>
<feature type="compositionally biased region" description="Basic residues" evidence="11">
    <location>
        <begin position="825"/>
        <end position="834"/>
    </location>
</feature>
<gene>
    <name evidence="13" type="ORF">AGOR_G00172470</name>
</gene>
<feature type="zinc finger region" description="C3H1-type" evidence="10">
    <location>
        <begin position="695"/>
        <end position="723"/>
    </location>
</feature>
<sequence length="913" mass="97819">MEDREALKRQIELLQNLINNHKSVHGDAPPDQALRSGSGGALEEEIFPQQQEHCSIQREHLQRLQCSLSAAASPGQLGCHSYRLRIQTLAGLCGLSAQRLTWTHDAKKASFCPQSLGGRGCGQEGAGASASPSSVPVVPPGRAGQKGGAEIAPGESSRPPCILKMQQHQAGAAGDRQAEDSACLAGGNPPEGKSLETEPPVGTAAPQAGSLHSPRTKALSSAPLQLKPRLQRLDPSPRVSGPLARTVLTPSSRPRLPPSRAKSQFTWVKSSEGSKAPSPNPSLSPAPFPGGASIKTPPPPNPGRKTPHRHAVIAKATKYTWVSSSSSSSSSLSTAAEGSGTRPRLPRKPLSPKALDTAQRATAGAAVRRAKLAGGPHSAKTKKGSGSNTPPAHSSRYRWKAAGQSLPAASRGGSVYRWTSEKENGPKGVRGPAPAPPQRCCPSGPSASIPHHPQAEEQNQQEEELEQWCCVRSGAEEQPGWRSDGEKSLRPAAADLRPGSSSSSSSSGRRAQARGLVSFGRHKLRRLSPSTTSTSTTLSGTGPSSSSLRSPGAQRVVRTRYKIVTHNASLSPTLAWRAKRVQSARILLQNRLRPPQERPLVSHHWRGRGMRWIGGALYRVSANKLCRTASTSTSSHAHSIRQRAGKWSSPQEVSSPSMQCRSWSWAGRTLSHWARGRAVQRSLAIVRQARQRKQQPARQYCMYYNRFGKCNRGAACPYIHDPDKVAVCTRFLRGTCKQTDGSCPFSHKVSKEKMPVCSYFLKGICNNSSCPYSHVYVSRTAAVCQDFVKGYCPKGEKCKQKHTLLCPDFSSTGTCPRGSKCKLQHRQRAKRARTSLHPGPAKRPRAEGATPRSEGAEPAGEEVAAGGGPEKLPSFISLSSSPELSPEGVEEPDTPAAVGSEVAERKLQIKPRF</sequence>
<evidence type="ECO:0000256" key="11">
    <source>
        <dbReference type="SAM" id="MobiDB-lite"/>
    </source>
</evidence>
<dbReference type="OrthoDB" id="3247158at2759"/>
<feature type="zinc finger region" description="C3H1-type" evidence="10">
    <location>
        <begin position="751"/>
        <end position="777"/>
    </location>
</feature>
<feature type="domain" description="C3H1-type" evidence="12">
    <location>
        <begin position="806"/>
        <end position="828"/>
    </location>
</feature>
<dbReference type="PROSITE" id="PS50103">
    <property type="entry name" value="ZF_C3H1"/>
    <property type="match status" value="5"/>
</dbReference>
<evidence type="ECO:0000256" key="8">
    <source>
        <dbReference type="ARBA" id="ARBA00071600"/>
    </source>
</evidence>
<feature type="region of interest" description="Disordered" evidence="11">
    <location>
        <begin position="633"/>
        <end position="655"/>
    </location>
</feature>
<name>A0A8T3CYI8_9TELE</name>
<dbReference type="EMBL" id="JAERUA010000016">
    <property type="protein sequence ID" value="KAI1888800.1"/>
    <property type="molecule type" value="Genomic_DNA"/>
</dbReference>
<evidence type="ECO:0000256" key="5">
    <source>
        <dbReference type="ARBA" id="ARBA00023125"/>
    </source>
</evidence>
<accession>A0A8T3CYI8</accession>
<feature type="region of interest" description="Disordered" evidence="11">
    <location>
        <begin position="324"/>
        <end position="554"/>
    </location>
</feature>
<keyword evidence="4 10" id="KW-0862">Zinc</keyword>
<keyword evidence="3 10" id="KW-0863">Zinc-finger</keyword>
<dbReference type="GO" id="GO:0008270">
    <property type="term" value="F:zinc ion binding"/>
    <property type="evidence" value="ECO:0007669"/>
    <property type="project" value="UniProtKB-KW"/>
</dbReference>
<protein>
    <recommendedName>
        <fullName evidence="8">Zinc finger CCCH domain-containing protein 3</fullName>
    </recommendedName>
    <alternativeName>
        <fullName evidence="9">Smad-interacting CPSF-like factor</fullName>
    </alternativeName>
</protein>
<feature type="zinc finger region" description="C3H1-type" evidence="10">
    <location>
        <begin position="778"/>
        <end position="805"/>
    </location>
</feature>
<dbReference type="FunFam" id="4.10.1000.10:FF:000008">
    <property type="entry name" value="zinc finger CCCH domain-containing protein 3"/>
    <property type="match status" value="1"/>
</dbReference>
<evidence type="ECO:0000313" key="14">
    <source>
        <dbReference type="Proteomes" id="UP000829720"/>
    </source>
</evidence>
<feature type="compositionally biased region" description="Low complexity" evidence="11">
    <location>
        <begin position="527"/>
        <end position="552"/>
    </location>
</feature>
<evidence type="ECO:0000256" key="10">
    <source>
        <dbReference type="PROSITE-ProRule" id="PRU00723"/>
    </source>
</evidence>
<feature type="compositionally biased region" description="Low complexity" evidence="11">
    <location>
        <begin position="126"/>
        <end position="143"/>
    </location>
</feature>
<organism evidence="13 14">
    <name type="scientific">Albula goreensis</name>
    <dbReference type="NCBI Taxonomy" id="1534307"/>
    <lineage>
        <taxon>Eukaryota</taxon>
        <taxon>Metazoa</taxon>
        <taxon>Chordata</taxon>
        <taxon>Craniata</taxon>
        <taxon>Vertebrata</taxon>
        <taxon>Euteleostomi</taxon>
        <taxon>Actinopterygii</taxon>
        <taxon>Neopterygii</taxon>
        <taxon>Teleostei</taxon>
        <taxon>Albuliformes</taxon>
        <taxon>Albulidae</taxon>
        <taxon>Albula</taxon>
    </lineage>
</organism>
<keyword evidence="5" id="KW-0238">DNA-binding</keyword>
<feature type="region of interest" description="Disordered" evidence="11">
    <location>
        <begin position="825"/>
        <end position="913"/>
    </location>
</feature>
<feature type="zinc finger region" description="C3H1-type" evidence="10">
    <location>
        <begin position="727"/>
        <end position="750"/>
    </location>
</feature>
<dbReference type="FunFam" id="4.10.1000.10:FF:000022">
    <property type="entry name" value="Zinc finger CCCH domain-containing protein 7"/>
    <property type="match status" value="1"/>
</dbReference>